<accession>A0A6S6TC48</accession>
<name>A0A6S6TC48_9GAMM</name>
<proteinExistence type="predicted"/>
<evidence type="ECO:0000313" key="1">
    <source>
        <dbReference type="EMBL" id="CAA6815806.1"/>
    </source>
</evidence>
<dbReference type="AlphaFoldDB" id="A0A6S6TC48"/>
<organism evidence="1">
    <name type="scientific">uncultured Thiotrichaceae bacterium</name>
    <dbReference type="NCBI Taxonomy" id="298394"/>
    <lineage>
        <taxon>Bacteria</taxon>
        <taxon>Pseudomonadati</taxon>
        <taxon>Pseudomonadota</taxon>
        <taxon>Gammaproteobacteria</taxon>
        <taxon>Thiotrichales</taxon>
        <taxon>Thiotrichaceae</taxon>
        <taxon>environmental samples</taxon>
    </lineage>
</organism>
<protein>
    <submittedName>
        <fullName evidence="1">Uncharacterized protein</fullName>
    </submittedName>
</protein>
<dbReference type="EMBL" id="CACVAT010000254">
    <property type="protein sequence ID" value="CAA6815806.1"/>
    <property type="molecule type" value="Genomic_DNA"/>
</dbReference>
<gene>
    <name evidence="1" type="ORF">HELGO_WM90595</name>
</gene>
<sequence>MPNLVDIPVIVSTLVTFFTMGGTDASIELLKGVTVNGALKLAELKDELIVQPAVNKALEQFQQNPLDVSVKSELEEQLKTALENHPALQQMAVQVQGDIKAEDGSVAAAVISGNVTITNGKV</sequence>
<reference evidence="1" key="1">
    <citation type="submission" date="2020-01" db="EMBL/GenBank/DDBJ databases">
        <authorList>
            <person name="Meier V. D."/>
            <person name="Meier V D."/>
        </authorList>
    </citation>
    <scope>NUCLEOTIDE SEQUENCE</scope>
    <source>
        <strain evidence="1">HLG_WM_MAG_09</strain>
    </source>
</reference>